<dbReference type="InterPro" id="IPR013708">
    <property type="entry name" value="Shikimate_DH-bd_N"/>
</dbReference>
<dbReference type="GO" id="GO:0009423">
    <property type="term" value="P:chorismate biosynthetic process"/>
    <property type="evidence" value="ECO:0007669"/>
    <property type="project" value="TreeGrafter"/>
</dbReference>
<accession>A0A9W5RDG7</accession>
<evidence type="ECO:0000313" key="6">
    <source>
        <dbReference type="Proteomes" id="UP000014387"/>
    </source>
</evidence>
<dbReference type="GO" id="GO:0004764">
    <property type="term" value="F:shikimate 3-dehydrogenase (NADP+) activity"/>
    <property type="evidence" value="ECO:0007669"/>
    <property type="project" value="InterPro"/>
</dbReference>
<dbReference type="InterPro" id="IPR022893">
    <property type="entry name" value="Shikimate_DH_fam"/>
</dbReference>
<dbReference type="AlphaFoldDB" id="A0A9W5RDG7"/>
<dbReference type="SUPFAM" id="SSF51735">
    <property type="entry name" value="NAD(P)-binding Rossmann-fold domains"/>
    <property type="match status" value="1"/>
</dbReference>
<feature type="domain" description="Shikimate dehydrogenase substrate binding N-terminal" evidence="3">
    <location>
        <begin position="5"/>
        <end position="86"/>
    </location>
</feature>
<dbReference type="Gene3D" id="3.40.50.720">
    <property type="entry name" value="NAD(P)-binding Rossmann-like Domain"/>
    <property type="match status" value="1"/>
</dbReference>
<keyword evidence="2" id="KW-0057">Aromatic amino acid biosynthesis</keyword>
<dbReference type="Pfam" id="PF18317">
    <property type="entry name" value="SDH_C"/>
    <property type="match status" value="1"/>
</dbReference>
<dbReference type="RefSeq" id="WP_016443561.1">
    <property type="nucleotide sequence ID" value="NZ_KE150266.1"/>
</dbReference>
<dbReference type="GO" id="GO:0050661">
    <property type="term" value="F:NADP binding"/>
    <property type="evidence" value="ECO:0007669"/>
    <property type="project" value="TreeGrafter"/>
</dbReference>
<sequence length="276" mass="28795">MRAFVIGQPIEHSLSPVLHRAAYEALGLPWSFERREVAPDDLPGFLHSIADGVAGLAVTMPLKQAIMLHLDAIEPLAAAVGAVNTVVPAGRVLSGFNTDVYGIVQAISRAKQLEKGASAVILGARATASSALAALGQLGAGRIQTVARSFSGPGSITLAETRLGVTTQHIPWRDSARAQAALACADIVVSTLPSGIADHWARRFSPKTGSVLLDVAYNPWPSKLAEAGEAGGAIVVSGYSMLLYQACQQVELMTGRGAPVEEMRGALQEATKLSNL</sequence>
<evidence type="ECO:0000256" key="2">
    <source>
        <dbReference type="ARBA" id="ARBA00023141"/>
    </source>
</evidence>
<dbReference type="Gene3D" id="3.40.50.10860">
    <property type="entry name" value="Leucine Dehydrogenase, chain A, domain 1"/>
    <property type="match status" value="1"/>
</dbReference>
<keyword evidence="6" id="KW-1185">Reference proteome</keyword>
<dbReference type="GO" id="GO:0005829">
    <property type="term" value="C:cytosol"/>
    <property type="evidence" value="ECO:0007669"/>
    <property type="project" value="TreeGrafter"/>
</dbReference>
<comment type="pathway">
    <text evidence="1">Metabolic intermediate biosynthesis; chorismate biosynthesis; chorismate from D-erythrose 4-phosphate and phosphoenolpyruvate: step 4/7.</text>
</comment>
<dbReference type="GO" id="GO:0019632">
    <property type="term" value="P:shikimate metabolic process"/>
    <property type="evidence" value="ECO:0007669"/>
    <property type="project" value="TreeGrafter"/>
</dbReference>
<dbReference type="OrthoDB" id="9776868at2"/>
<dbReference type="PANTHER" id="PTHR21089:SF1">
    <property type="entry name" value="BIFUNCTIONAL 3-DEHYDROQUINATE DEHYDRATASE_SHIKIMATE DEHYDROGENASE, CHLOROPLASTIC"/>
    <property type="match status" value="1"/>
</dbReference>
<dbReference type="EMBL" id="AGWN01000001">
    <property type="protein sequence ID" value="EPD30449.1"/>
    <property type="molecule type" value="Genomic_DNA"/>
</dbReference>
<comment type="caution">
    <text evidence="5">The sequence shown here is derived from an EMBL/GenBank/DDBJ whole genome shotgun (WGS) entry which is preliminary data.</text>
</comment>
<feature type="domain" description="SDH C-terminal" evidence="4">
    <location>
        <begin position="238"/>
        <end position="268"/>
    </location>
</feature>
<dbReference type="Pfam" id="PF08501">
    <property type="entry name" value="Shikimate_dh_N"/>
    <property type="match status" value="1"/>
</dbReference>
<dbReference type="Proteomes" id="UP000014387">
    <property type="component" value="Unassembled WGS sequence"/>
</dbReference>
<name>A0A9W5RDG7_9ACTO</name>
<dbReference type="GO" id="GO:0009073">
    <property type="term" value="P:aromatic amino acid family biosynthetic process"/>
    <property type="evidence" value="ECO:0007669"/>
    <property type="project" value="UniProtKB-KW"/>
</dbReference>
<dbReference type="InterPro" id="IPR046346">
    <property type="entry name" value="Aminoacid_DH-like_N_sf"/>
</dbReference>
<dbReference type="NCBIfam" id="NF001311">
    <property type="entry name" value="PRK00258.1-3"/>
    <property type="match status" value="1"/>
</dbReference>
<evidence type="ECO:0000259" key="4">
    <source>
        <dbReference type="Pfam" id="PF18317"/>
    </source>
</evidence>
<protein>
    <submittedName>
        <fullName evidence="5">Shikimate 5-dehydrogenase</fullName>
    </submittedName>
</protein>
<evidence type="ECO:0000313" key="5">
    <source>
        <dbReference type="EMBL" id="EPD30449.1"/>
    </source>
</evidence>
<proteinExistence type="predicted"/>
<dbReference type="PANTHER" id="PTHR21089">
    <property type="entry name" value="SHIKIMATE DEHYDROGENASE"/>
    <property type="match status" value="1"/>
</dbReference>
<dbReference type="SUPFAM" id="SSF53223">
    <property type="entry name" value="Aminoacid dehydrogenase-like, N-terminal domain"/>
    <property type="match status" value="1"/>
</dbReference>
<dbReference type="InterPro" id="IPR036291">
    <property type="entry name" value="NAD(P)-bd_dom_sf"/>
</dbReference>
<evidence type="ECO:0000256" key="1">
    <source>
        <dbReference type="ARBA" id="ARBA00004871"/>
    </source>
</evidence>
<evidence type="ECO:0000259" key="3">
    <source>
        <dbReference type="Pfam" id="PF08501"/>
    </source>
</evidence>
<reference evidence="5 6" key="1">
    <citation type="submission" date="2013-05" db="EMBL/GenBank/DDBJ databases">
        <title>The Genome Sequence of Actinomyces europaeus ACS-120-V-COL10B.</title>
        <authorList>
            <consortium name="The Broad Institute Genomics Platform"/>
            <person name="Earl A."/>
            <person name="Ward D."/>
            <person name="Feldgarden M."/>
            <person name="Gevers D."/>
            <person name="Saerens B."/>
            <person name="Vaneechoutte M."/>
            <person name="Walker B."/>
            <person name="Young S."/>
            <person name="Zeng Q."/>
            <person name="Gargeya S."/>
            <person name="Fitzgerald M."/>
            <person name="Haas B."/>
            <person name="Abouelleil A."/>
            <person name="Allen A.W."/>
            <person name="Alvarado L."/>
            <person name="Arachchi H.M."/>
            <person name="Berlin A.M."/>
            <person name="Chapman S.B."/>
            <person name="Gainer-Dewar J."/>
            <person name="Goldberg J."/>
            <person name="Griggs A."/>
            <person name="Gujja S."/>
            <person name="Hansen M."/>
            <person name="Howarth C."/>
            <person name="Imamovic A."/>
            <person name="Ireland A."/>
            <person name="Larimer J."/>
            <person name="McCowan C."/>
            <person name="Murphy C."/>
            <person name="Pearson M."/>
            <person name="Poon T.W."/>
            <person name="Priest M."/>
            <person name="Roberts A."/>
            <person name="Saif S."/>
            <person name="Shea T."/>
            <person name="Sisk P."/>
            <person name="Sykes S."/>
            <person name="Wortman J."/>
            <person name="Nusbaum C."/>
            <person name="Birren B."/>
        </authorList>
    </citation>
    <scope>NUCLEOTIDE SEQUENCE [LARGE SCALE GENOMIC DNA]</scope>
    <source>
        <strain evidence="5 6">ACS-120-V-Col10b</strain>
    </source>
</reference>
<dbReference type="InterPro" id="IPR041121">
    <property type="entry name" value="SDH_C"/>
</dbReference>
<organism evidence="5 6">
    <name type="scientific">Gleimia europaea ACS-120-V-Col10b</name>
    <dbReference type="NCBI Taxonomy" id="883069"/>
    <lineage>
        <taxon>Bacteria</taxon>
        <taxon>Bacillati</taxon>
        <taxon>Actinomycetota</taxon>
        <taxon>Actinomycetes</taxon>
        <taxon>Actinomycetales</taxon>
        <taxon>Actinomycetaceae</taxon>
        <taxon>Gleimia</taxon>
    </lineage>
</organism>
<keyword evidence="2" id="KW-0028">Amino-acid biosynthesis</keyword>
<gene>
    <name evidence="5" type="ORF">HMPREF9238_00192</name>
</gene>